<dbReference type="FunFam" id="3.40.50.720:FF:000084">
    <property type="entry name" value="Short-chain dehydrogenase reductase"/>
    <property type="match status" value="1"/>
</dbReference>
<name>A0A1Y5NXK1_9MYCO</name>
<proteinExistence type="inferred from homology"/>
<dbReference type="Pfam" id="PF13561">
    <property type="entry name" value="adh_short_C2"/>
    <property type="match status" value="1"/>
</dbReference>
<feature type="domain" description="Ketoreductase" evidence="3">
    <location>
        <begin position="7"/>
        <end position="181"/>
    </location>
</feature>
<reference evidence="4" key="1">
    <citation type="submission" date="2016-03" db="EMBL/GenBank/DDBJ databases">
        <authorList>
            <person name="Ploux O."/>
        </authorList>
    </citation>
    <scope>NUCLEOTIDE SEQUENCE</scope>
    <source>
        <strain evidence="4">UC10</strain>
    </source>
</reference>
<dbReference type="GO" id="GO:0050664">
    <property type="term" value="F:oxidoreductase activity, acting on NAD(P)H, oxygen as acceptor"/>
    <property type="evidence" value="ECO:0007669"/>
    <property type="project" value="TreeGrafter"/>
</dbReference>
<dbReference type="PANTHER" id="PTHR43008:SF4">
    <property type="entry name" value="CHAIN DEHYDROGENASE, PUTATIVE (AFU_ORTHOLOGUE AFUA_4G08710)-RELATED"/>
    <property type="match status" value="1"/>
</dbReference>
<dbReference type="EMBL" id="FLQS01000002">
    <property type="protein sequence ID" value="SBS71114.1"/>
    <property type="molecule type" value="Genomic_DNA"/>
</dbReference>
<dbReference type="SUPFAM" id="SSF51735">
    <property type="entry name" value="NAD(P)-binding Rossmann-fold domains"/>
    <property type="match status" value="1"/>
</dbReference>
<dbReference type="SMART" id="SM00822">
    <property type="entry name" value="PKS_KR"/>
    <property type="match status" value="1"/>
</dbReference>
<dbReference type="CDD" id="cd05233">
    <property type="entry name" value="SDR_c"/>
    <property type="match status" value="1"/>
</dbReference>
<sequence>MGKLDGKVAVITGGSSGMALAGAKLFVDEGAHVVISGRRQEALDEAVELIGRNVTAVQADSANLDDLDRLFDTIRQEKGAIDVLWTSAGTAEEGKLGEITEEHFDATFGLNARGTLFTVQKALPLFNDGGSIFMTGSIASVRGYPGWSVYAASKAALHAYARVWLAELKDRRIRVNVLTPGQVVAPGQEQLFDDETKVAMDAREALIPRGENGRPHEIATVALFLASNDSSFVNGMELVVDGGTTAV</sequence>
<organism evidence="4">
    <name type="scientific">uncultured Mycobacterium sp</name>
    <dbReference type="NCBI Taxonomy" id="171292"/>
    <lineage>
        <taxon>Bacteria</taxon>
        <taxon>Bacillati</taxon>
        <taxon>Actinomycetota</taxon>
        <taxon>Actinomycetes</taxon>
        <taxon>Mycobacteriales</taxon>
        <taxon>Mycobacteriaceae</taxon>
        <taxon>Mycobacterium</taxon>
        <taxon>environmental samples</taxon>
    </lineage>
</organism>
<evidence type="ECO:0000256" key="2">
    <source>
        <dbReference type="ARBA" id="ARBA00023002"/>
    </source>
</evidence>
<protein>
    <submittedName>
        <fullName evidence="4">Uncharacterized oxidoreductase YkvO</fullName>
        <ecNumber evidence="4">1.-.-.-</ecNumber>
    </submittedName>
</protein>
<dbReference type="InterPro" id="IPR002347">
    <property type="entry name" value="SDR_fam"/>
</dbReference>
<accession>A0A1Y5NXK1</accession>
<gene>
    <name evidence="4" type="primary">ykvO</name>
    <name evidence="4" type="ORF">MHPYR_100099</name>
</gene>
<dbReference type="PRINTS" id="PR00081">
    <property type="entry name" value="GDHRDH"/>
</dbReference>
<dbReference type="Gene3D" id="3.40.50.720">
    <property type="entry name" value="NAD(P)-binding Rossmann-like Domain"/>
    <property type="match status" value="1"/>
</dbReference>
<evidence type="ECO:0000259" key="3">
    <source>
        <dbReference type="SMART" id="SM00822"/>
    </source>
</evidence>
<dbReference type="AlphaFoldDB" id="A0A1Y5NXK1"/>
<dbReference type="InterPro" id="IPR057326">
    <property type="entry name" value="KR_dom"/>
</dbReference>
<dbReference type="InterPro" id="IPR036291">
    <property type="entry name" value="NAD(P)-bd_dom_sf"/>
</dbReference>
<keyword evidence="2 4" id="KW-0560">Oxidoreductase</keyword>
<evidence type="ECO:0000256" key="1">
    <source>
        <dbReference type="ARBA" id="ARBA00006484"/>
    </source>
</evidence>
<dbReference type="PANTHER" id="PTHR43008">
    <property type="entry name" value="BENZIL REDUCTASE"/>
    <property type="match status" value="1"/>
</dbReference>
<comment type="similarity">
    <text evidence="1">Belongs to the short-chain dehydrogenases/reductases (SDR) family.</text>
</comment>
<evidence type="ECO:0000313" key="4">
    <source>
        <dbReference type="EMBL" id="SBS71114.1"/>
    </source>
</evidence>
<dbReference type="EC" id="1.-.-.-" evidence="4"/>